<dbReference type="Proteomes" id="UP000285060">
    <property type="component" value="Unassembled WGS sequence"/>
</dbReference>
<name>A0A3R6YRF7_9STRA</name>
<accession>A0A3R6YRF7</accession>
<comment type="caution">
    <text evidence="1">The sequence shown here is derived from an EMBL/GenBank/DDBJ whole genome shotgun (WGS) entry which is preliminary data.</text>
</comment>
<gene>
    <name evidence="1" type="ORF">DYB32_010298</name>
</gene>
<keyword evidence="2" id="KW-1185">Reference proteome</keyword>
<dbReference type="VEuPathDB" id="FungiDB:H310_06334"/>
<reference evidence="1 2" key="1">
    <citation type="submission" date="2018-08" db="EMBL/GenBank/DDBJ databases">
        <title>Aphanomyces genome sequencing and annotation.</title>
        <authorList>
            <person name="Minardi D."/>
            <person name="Oidtmann B."/>
            <person name="Van Der Giezen M."/>
            <person name="Studholme D.J."/>
        </authorList>
    </citation>
    <scope>NUCLEOTIDE SEQUENCE [LARGE SCALE GENOMIC DNA]</scope>
    <source>
        <strain evidence="1 2">NJM0002</strain>
    </source>
</reference>
<organism evidence="1 2">
    <name type="scientific">Aphanomyces invadans</name>
    <dbReference type="NCBI Taxonomy" id="157072"/>
    <lineage>
        <taxon>Eukaryota</taxon>
        <taxon>Sar</taxon>
        <taxon>Stramenopiles</taxon>
        <taxon>Oomycota</taxon>
        <taxon>Saprolegniomycetes</taxon>
        <taxon>Saprolegniales</taxon>
        <taxon>Verrucalvaceae</taxon>
        <taxon>Aphanomyces</taxon>
    </lineage>
</organism>
<evidence type="ECO:0000313" key="2">
    <source>
        <dbReference type="Proteomes" id="UP000285060"/>
    </source>
</evidence>
<feature type="non-terminal residue" evidence="1">
    <location>
        <position position="1"/>
    </location>
</feature>
<dbReference type="EMBL" id="QUSY01003023">
    <property type="protein sequence ID" value="RHY19033.1"/>
    <property type="molecule type" value="Genomic_DNA"/>
</dbReference>
<sequence>KVVTSAHMIQFLRVDHMAWIEDYMATIKNGYNALLWLLQRFVDRHEFSKQTACRQRKTQRDLEETRAAFAKQFHTDHPDVAMDCDFNADNTGITYDMCLNTI</sequence>
<protein>
    <submittedName>
        <fullName evidence="1">Uncharacterized protein</fullName>
    </submittedName>
</protein>
<evidence type="ECO:0000313" key="1">
    <source>
        <dbReference type="EMBL" id="RHY19033.1"/>
    </source>
</evidence>
<dbReference type="AlphaFoldDB" id="A0A3R6YRF7"/>
<proteinExistence type="predicted"/>